<name>A0ABS9VHX1_9SPHN</name>
<proteinExistence type="predicted"/>
<gene>
    <name evidence="1" type="ORF">LZ016_00385</name>
</gene>
<keyword evidence="2" id="KW-1185">Reference proteome</keyword>
<dbReference type="EMBL" id="JAKZHW010000001">
    <property type="protein sequence ID" value="MCH8614565.1"/>
    <property type="molecule type" value="Genomic_DNA"/>
</dbReference>
<sequence>MRTDKEQIAWYRDIRALAVKQLDLIEQGWRFQRSKGNEPRVDVTDEIAIQERRTIETMDRLIQMYEARFP</sequence>
<accession>A0ABS9VHX1</accession>
<dbReference type="Proteomes" id="UP001203058">
    <property type="component" value="Unassembled WGS sequence"/>
</dbReference>
<protein>
    <submittedName>
        <fullName evidence="1">Uncharacterized protein</fullName>
    </submittedName>
</protein>
<reference evidence="1 2" key="1">
    <citation type="submission" date="2022-03" db="EMBL/GenBank/DDBJ databases">
        <authorList>
            <person name="Jo J.-H."/>
            <person name="Im W.-T."/>
        </authorList>
    </citation>
    <scope>NUCLEOTIDE SEQUENCE [LARGE SCALE GENOMIC DNA]</scope>
    <source>
        <strain evidence="1 2">SM33</strain>
    </source>
</reference>
<comment type="caution">
    <text evidence="1">The sequence shown here is derived from an EMBL/GenBank/DDBJ whole genome shotgun (WGS) entry which is preliminary data.</text>
</comment>
<evidence type="ECO:0000313" key="2">
    <source>
        <dbReference type="Proteomes" id="UP001203058"/>
    </source>
</evidence>
<organism evidence="1 2">
    <name type="scientific">Sphingomonas telluris</name>
    <dbReference type="NCBI Taxonomy" id="2907998"/>
    <lineage>
        <taxon>Bacteria</taxon>
        <taxon>Pseudomonadati</taxon>
        <taxon>Pseudomonadota</taxon>
        <taxon>Alphaproteobacteria</taxon>
        <taxon>Sphingomonadales</taxon>
        <taxon>Sphingomonadaceae</taxon>
        <taxon>Sphingomonas</taxon>
    </lineage>
</organism>
<dbReference type="RefSeq" id="WP_241444783.1">
    <property type="nucleotide sequence ID" value="NZ_JAKZHW010000001.1"/>
</dbReference>
<evidence type="ECO:0000313" key="1">
    <source>
        <dbReference type="EMBL" id="MCH8614565.1"/>
    </source>
</evidence>